<dbReference type="InterPro" id="IPR009543">
    <property type="entry name" value="VPS13_VAB"/>
</dbReference>
<dbReference type="InterPro" id="IPR056748">
    <property type="entry name" value="VPS13-like_C"/>
</dbReference>
<feature type="compositionally biased region" description="Basic and acidic residues" evidence="1">
    <location>
        <begin position="3752"/>
        <end position="3779"/>
    </location>
</feature>
<feature type="compositionally biased region" description="Polar residues" evidence="1">
    <location>
        <begin position="1592"/>
        <end position="1603"/>
    </location>
</feature>
<dbReference type="Pfam" id="PF25037">
    <property type="entry name" value="VPS13_C"/>
    <property type="match status" value="1"/>
</dbReference>
<dbReference type="GO" id="GO:0006623">
    <property type="term" value="P:protein targeting to vacuole"/>
    <property type="evidence" value="ECO:0007669"/>
    <property type="project" value="TreeGrafter"/>
</dbReference>
<dbReference type="PANTHER" id="PTHR16166:SF137">
    <property type="entry name" value="PLECKSTRIN HOMOLOGY (PH) DOMAIN-CONTAINING PROTEIN"/>
    <property type="match status" value="1"/>
</dbReference>
<dbReference type="InterPro" id="IPR026847">
    <property type="entry name" value="VPS13"/>
</dbReference>
<keyword evidence="4" id="KW-1185">Reference proteome</keyword>
<dbReference type="SUPFAM" id="SSF50729">
    <property type="entry name" value="PH domain-like"/>
    <property type="match status" value="1"/>
</dbReference>
<dbReference type="Proteomes" id="UP000663760">
    <property type="component" value="Chromosome 13"/>
</dbReference>
<protein>
    <recommendedName>
        <fullName evidence="2">PH domain-containing protein</fullName>
    </recommendedName>
</protein>
<dbReference type="PANTHER" id="PTHR16166">
    <property type="entry name" value="VACUOLAR PROTEIN SORTING-ASSOCIATED PROTEIN VPS13"/>
    <property type="match status" value="1"/>
</dbReference>
<dbReference type="InterPro" id="IPR001849">
    <property type="entry name" value="PH_domain"/>
</dbReference>
<reference evidence="3" key="1">
    <citation type="submission" date="2020-02" db="EMBL/GenBank/DDBJ databases">
        <authorList>
            <person name="Scholz U."/>
            <person name="Mascher M."/>
            <person name="Fiebig A."/>
        </authorList>
    </citation>
    <scope>NUCLEOTIDE SEQUENCE</scope>
</reference>
<feature type="region of interest" description="Disordered" evidence="1">
    <location>
        <begin position="1585"/>
        <end position="1608"/>
    </location>
</feature>
<dbReference type="Gene3D" id="2.30.29.30">
    <property type="entry name" value="Pleckstrin-homology domain (PH domain)/Phosphotyrosine-binding domain (PTB)"/>
    <property type="match status" value="1"/>
</dbReference>
<evidence type="ECO:0000256" key="1">
    <source>
        <dbReference type="SAM" id="MobiDB-lite"/>
    </source>
</evidence>
<dbReference type="SMART" id="SM00233">
    <property type="entry name" value="PH"/>
    <property type="match status" value="1"/>
</dbReference>
<sequence>MKHNASKLIKGDYTYLADLSCDNLDCAVKIYSEAKIFNVKLGSYKLSSPNGLLAESATVADSLVGVFSYRPFESELDWSFVAKASPCYMTYLKDSVDNIISFFKNSTAISQTLALETAAAVQMTLDGVKRTAQQQFTRALRDHARFFLDLDIAAPKITIPTEFYPENTCTKLLLDLGHLKLSTEDENELSSTEREDLNFQFNVVLNDVSAFMVDGEYSWSPAPEMPSSSTELNSVLPVIDKCGVLLKLQQIQLENPLYQRTKLAIHLPVLGFHFSPARYHRLMKVLKLFQDDHTDAADMIRPWGQADFGGWLSVLSWKGVGNREAVWQRRYLCIAGQFLYVLENPTSKTYKQYFSLRGKQVHQIPLEFLGDEEHVLALSDASQLTTKVVEDASAIILHCDSDDSCKTWQNRIQGAIYRASGPAAVSGLSDASTPGILKQKQMEEEMGNLFDMERLFITGVLDELKIRFSCNYNTNQNFKVIMLGKESGLLEFRATGGQVEVSIRENDLFIGTLLKSLEIEDLFHCEGVPKPRYLARSFIKDTDDSAWNLSPFFTTVGDQNSVSSEQNETDTEEKFFEASDDLSDFIEATIQPQGVIPEFLSSRSYFPPENSSMNAPSFNRIPGLLPDAKSYDKSDFKEAATLDNFVKAQIIIFDRDSSLYTSIDKQVMLSIGSLSFFCHRPTILAVLEFVNAVSAKDDQAVPQYPASAFEINSSNTVPSPSNSDLPQEPVIKGLLGRGKSRAIFYLMLNMARAQIFLMNENGKCLATLLQNNLLIDIKVFPSSFQIKAALGNLKISDDSLPLEHSYFWVCDMRNPDGSSFVELDFNSFSVDDEDYPGYDYSLIGELSEVRIVYLNRFVQEVLSYFMGLVPTSSKGIVRLKDQVSDSEKWFTTTEIQGSPALKLDLSLSRPIILMPRRTDSPDYLQLDVLKIAVHNTFQWFGGDMNEMSAVRLEILTIKVKDINLTIGTGTLTGESIIQDVKGLSIIIQKSLRDLLHQIPLTEINIKVKELSASLSNREYEIVTECALSNISETPNYVPPLNIAFHTAAEDEGGSLVSLASDSAEGTIEGEAWTKFKIMVSISLVKLCLYSGIARDSCLATVQARGAWVLFKSDSIGQGFLSSTLTDFSVIDNREGTKQEFRLAIGKHESVPEELLSYELEQNSKVTGFKESKEKEKNYAKSVPAMLILDVKFKQSSTIVSLCVQRPHLLVALDFLLAIVEFFVPTVQNMLSDERDKDHLRFINAIIPDQPIYSQPSSEFSLSPNKPLVVDCEKFDHLIFDGKGGNLCLEDRLGITLSNHSSEAMIFVGNGKRLQFRNVYVKNGKFLDSCIFLGTNSSYSACEDDNVFLGNDGEDVSLDAPHQRMTKINDPKAQVGAPSKIQYVLELQAISPELTFYCTSGDLEDSQFFSTKLLHAQFDMFCRVALKDDSMELYGDVLGLKLESNGIRVLEPFDTRVKFSNVSGKTNIHASTSDIYMNFSFSSLKLFLTIQDDILEFMRMTTNKFSVVCSQFDKVGTIQTCQSEQTYAFWRARAPPGFAVLGDCLTPLNEPPSKGVTAVNTSFARVKKPVSFRLIWPCPEVDNVQEYKGEGKGNNTPTRSGSNTDKSRKESGCSLWFPVAPEGYVAVGCVVSTGRVKPSLSSTLCISSSFVSSCSLKDCISLHLLSTSIALWRVDNSFGSFLPTEPNNMSLIGKGYDLRHLCFGYPEFQSKPSMGSDVQPDFQLSEQMVQLERSPLQASSQLFEPICSFRLIWWNQGAPSRKKLSIWRPVVPHGMAYLGDIAVQGYEPPNTCVIPRDTGDSTLLKPACGFQLGGHINKEKGVISVSFWLPQAPPGFVSLGCIASKGSPKQDDLGLLRCIRHDLVTASAFPEESIWDSSDTERAAEPFSIWGVGNEACTFFARNGLKRPPKRFALRLADPSASSGADDTAIVVEMKTFSAAVYDDYAGLMVPLCNIGFSRIGFNLCGKPGFVNSTLSFALAARSYNDKIDSWEPLVEPIDGVVRYKYDSHAPGAFPQLRIVTTRDLNLIVSVSNTNMILQAYSSWNSLNSFTGPKRAIISPTYEGRSVIDFRRRRNYFIIPQNKLGQDIYIRVTERKRFSDIIKMPSGDNKLVTVPVSKNLMDSHLQGKHSQISRCLVTIIVADAEFPYVEGITTGIYAVLVRKIHKNPNESSLQQPSVRTCGAMSEHISSGLALVEWNEVFFFKVDDVEQYMVDFTVIDMGKDEPVGSFSAPLKKAALKLHPNSRLRWPDNSFHWGELFSKKTTVSDLNKNLKSSGRIRFSVLLQERSEVVNHGKGTSSGSNGFIQISPTRYGPWTTVRLNYAAPAACWRLGNDVIASEVNVLDGNRYVNIRSLVSVTNKTDFVIEFRLKTKASGEDLVTLDTRIEKDQDSRHSVILKPGETLPLPLQCLVHPLSPYHLQLRPKDSSDLTEYAWSKVLSKYEHTESDGNKEFSEICVSKLNKSEELLYCMPTSGNSSDGPQALWFCLSIQSSEIKKDIHSEPIHDWNLVVDSPLSLTNFLPLSAEYSVLNEESNGDFVTRQRDTFKPGETSKIYNVDLREALYLSLVPRGWEHIDVPALVSHPNRIPAKTISLRSSFSGRVVSVILEQSHEKAQLQSRLIRLYVPYWISSERCPPLIYRIVDISKRRERKLFTFTSKQESEKVVLQITEEELDEGDTISAPLNFQRLGLCLSLGTPGREKFGPIKDLLPLSDMDGSVDLFAYDIDGNCTRVLISSKPCRYQAVPTKVLSVRPYMTFTNRVGQDIFIKFSAEDQQKVLHASDSRVSFIYSEMGEAEKLQVRMEDTNWSFPVEILKEDTITIMLKNCNGDRNFLRLEIRGYEEGSRFLVVLRPGSARCPVRIENRIANMKINIRQSTLGDDAWVTIYPLSSINFAWEVPYGPNLMDICLQNGNNIIFQNISLENATECYADLRKEGFDFHFTECGDIRNVRIIDIKKDLTELLDEQPTNDSISNGNGPSFVEKMKTTAPPVELIIELGIVGISLVDHRPRELLYLSLEKVFVSYSSGYDGGTTSRFKLIVGQLQIDNQLPLTVMPVFFMPEYTADVGHPVFKATITVSNENIDGTQVYPYVYIRVTENYWRVNIHEPIIWALVDFYNNLQIDRVTNASNVTAVDPEIRINQIDVSEMRFKVSLETAPTQRPHGVLGVWSPILSAVGSAFKIQIRLRKVMHHNRFMRQSAIVPAIINRVKRDLIHNPLHLILSVDVLGMTKSTLASLSKGFAELSTDVQFLQLRSKQVWSRRITGVGDGIIQGTEALAQSVAFGFSGVIKKPVESAREHGVLGLPQGLLRAVLGVVVQPVSGALDFVSLTVDGIGASFTRCLEFLSNRSASERIRNPRAIRANGLLAEYSEREATGQMILYLAETSRHLGCTDLFKEPSKYAWSDFYEDHFLLPHQRILLITNKRVMLLLCLDPEKMDRRPCKIIWDVQWEELLALELAKAGCPKPSHLIIHLKNFRKSESFVRLVKCSFDIEDDQDPQAVRICSAIHKTWKAHQLDMKTLTLRVPSSQRYVQFAWDESTGGDSERRIKSAVKTRRLVSSSSFLDERRFVKHVVNFQKIWSSERDSQVRCILYPKQVADDAMVCTLWRPVCPDGYVPIGDIARAGIHPPTVAAVYRDSEGNFAEPMGYDLVWRNCAEDYVTPLSIWSPRPPEGFVSAGCVAVAGFEEPRPESVYCVSRSLSEEAPFEEQMAWAAPDSYPWSCYVYPVQSEALHFVALRQPREDSNWRPIRVSEPPEEAREPGSSRRAEKAEEKSSAESVHDFDGQINPLKTSH</sequence>
<dbReference type="InterPro" id="IPR009291">
    <property type="entry name" value="Vps62"/>
</dbReference>
<dbReference type="EMBL" id="LR746276">
    <property type="protein sequence ID" value="CAA7406725.1"/>
    <property type="molecule type" value="Genomic_DNA"/>
</dbReference>
<dbReference type="InterPro" id="IPR011993">
    <property type="entry name" value="PH-like_dom_sf"/>
</dbReference>
<feature type="region of interest" description="Disordered" evidence="1">
    <location>
        <begin position="3742"/>
        <end position="3789"/>
    </location>
</feature>
<organism evidence="3 4">
    <name type="scientific">Spirodela intermedia</name>
    <name type="common">Intermediate duckweed</name>
    <dbReference type="NCBI Taxonomy" id="51605"/>
    <lineage>
        <taxon>Eukaryota</taxon>
        <taxon>Viridiplantae</taxon>
        <taxon>Streptophyta</taxon>
        <taxon>Embryophyta</taxon>
        <taxon>Tracheophyta</taxon>
        <taxon>Spermatophyta</taxon>
        <taxon>Magnoliopsida</taxon>
        <taxon>Liliopsida</taxon>
        <taxon>Araceae</taxon>
        <taxon>Lemnoideae</taxon>
        <taxon>Spirodela</taxon>
    </lineage>
</organism>
<evidence type="ECO:0000259" key="2">
    <source>
        <dbReference type="PROSITE" id="PS50003"/>
    </source>
</evidence>
<dbReference type="Pfam" id="PF06101">
    <property type="entry name" value="Vps62"/>
    <property type="match status" value="3"/>
</dbReference>
<gene>
    <name evidence="3" type="ORF">SI8410_13017403</name>
</gene>
<dbReference type="PROSITE" id="PS50003">
    <property type="entry name" value="PH_DOMAIN"/>
    <property type="match status" value="1"/>
</dbReference>
<dbReference type="OrthoDB" id="428159at2759"/>
<proteinExistence type="predicted"/>
<dbReference type="GO" id="GO:0045053">
    <property type="term" value="P:protein retention in Golgi apparatus"/>
    <property type="evidence" value="ECO:0007669"/>
    <property type="project" value="TreeGrafter"/>
</dbReference>
<dbReference type="Pfam" id="PF25036">
    <property type="entry name" value="VPS13_VAB"/>
    <property type="match status" value="1"/>
</dbReference>
<dbReference type="Pfam" id="PF00169">
    <property type="entry name" value="PH"/>
    <property type="match status" value="1"/>
</dbReference>
<feature type="domain" description="PH" evidence="2">
    <location>
        <begin position="305"/>
        <end position="417"/>
    </location>
</feature>
<evidence type="ECO:0000313" key="4">
    <source>
        <dbReference type="Proteomes" id="UP000663760"/>
    </source>
</evidence>
<evidence type="ECO:0000313" key="3">
    <source>
        <dbReference type="EMBL" id="CAA7406725.1"/>
    </source>
</evidence>
<name>A0A7I8LBT7_SPIIN</name>
<accession>A0A7I8LBT7</accession>